<keyword evidence="8" id="KW-1185">Reference proteome</keyword>
<feature type="transmembrane region" description="Helical" evidence="6">
    <location>
        <begin position="180"/>
        <end position="198"/>
    </location>
</feature>
<feature type="transmembrane region" description="Helical" evidence="6">
    <location>
        <begin position="100"/>
        <end position="123"/>
    </location>
</feature>
<keyword evidence="2" id="KW-1003">Cell membrane</keyword>
<reference evidence="7" key="1">
    <citation type="submission" date="2021-06" db="EMBL/GenBank/DDBJ databases">
        <authorList>
            <person name="Hodson N. C."/>
            <person name="Mongue J. A."/>
            <person name="Jaron S. K."/>
        </authorList>
    </citation>
    <scope>NUCLEOTIDE SEQUENCE</scope>
</reference>
<dbReference type="GO" id="GO:0050909">
    <property type="term" value="P:sensory perception of taste"/>
    <property type="evidence" value="ECO:0007669"/>
    <property type="project" value="InterPro"/>
</dbReference>
<dbReference type="Pfam" id="PF08395">
    <property type="entry name" value="7tm_7"/>
    <property type="match status" value="1"/>
</dbReference>
<dbReference type="EMBL" id="CAJVCH010558733">
    <property type="protein sequence ID" value="CAG7831056.1"/>
    <property type="molecule type" value="Genomic_DNA"/>
</dbReference>
<gene>
    <name evidence="7" type="ORF">AFUS01_LOCUS40817</name>
</gene>
<dbReference type="AlphaFoldDB" id="A0A8J2LFV7"/>
<dbReference type="OrthoDB" id="6625921at2759"/>
<evidence type="ECO:0000256" key="1">
    <source>
        <dbReference type="ARBA" id="ARBA00004651"/>
    </source>
</evidence>
<protein>
    <submittedName>
        <fullName evidence="7">Uncharacterized protein</fullName>
    </submittedName>
</protein>
<keyword evidence="5 6" id="KW-0472">Membrane</keyword>
<keyword evidence="4 6" id="KW-1133">Transmembrane helix</keyword>
<comment type="caution">
    <text evidence="7">The sequence shown here is derived from an EMBL/GenBank/DDBJ whole genome shotgun (WGS) entry which is preliminary data.</text>
</comment>
<dbReference type="Proteomes" id="UP000708208">
    <property type="component" value="Unassembled WGS sequence"/>
</dbReference>
<evidence type="ECO:0000256" key="5">
    <source>
        <dbReference type="ARBA" id="ARBA00023136"/>
    </source>
</evidence>
<evidence type="ECO:0000313" key="8">
    <source>
        <dbReference type="Proteomes" id="UP000708208"/>
    </source>
</evidence>
<evidence type="ECO:0000256" key="6">
    <source>
        <dbReference type="SAM" id="Phobius"/>
    </source>
</evidence>
<keyword evidence="3 6" id="KW-0812">Transmembrane</keyword>
<feature type="transmembrane region" description="Helical" evidence="6">
    <location>
        <begin position="69"/>
        <end position="88"/>
    </location>
</feature>
<sequence length="204" mass="22706">MKSISICFKALQWNIRLVLTFESKQESDVLNKNHWASKSIQHEINRVLVLEQALNNLVLVFTKAFGTQLILGLVINALALLFSPLYFWTSMTSPEGPPSLVQILGLLLAEVINFTMAMGLCSAGSSITSESLKLAKVISNIPMHYLDTSFQLQIQRFMIRSFGQPTTVSVAGFISFNNRLLSSMIAVLATYFIVLVQFNGDNIK</sequence>
<comment type="subcellular location">
    <subcellularLocation>
        <location evidence="1">Cell membrane</location>
        <topology evidence="1">Multi-pass membrane protein</topology>
    </subcellularLocation>
</comment>
<accession>A0A8J2LFV7</accession>
<dbReference type="GO" id="GO:0005886">
    <property type="term" value="C:plasma membrane"/>
    <property type="evidence" value="ECO:0007669"/>
    <property type="project" value="UniProtKB-SubCell"/>
</dbReference>
<evidence type="ECO:0000256" key="3">
    <source>
        <dbReference type="ARBA" id="ARBA00022692"/>
    </source>
</evidence>
<evidence type="ECO:0000256" key="4">
    <source>
        <dbReference type="ARBA" id="ARBA00022989"/>
    </source>
</evidence>
<name>A0A8J2LFV7_9HEXA</name>
<proteinExistence type="predicted"/>
<dbReference type="InterPro" id="IPR013604">
    <property type="entry name" value="7TM_chemorcpt"/>
</dbReference>
<evidence type="ECO:0000256" key="2">
    <source>
        <dbReference type="ARBA" id="ARBA00022475"/>
    </source>
</evidence>
<organism evidence="7 8">
    <name type="scientific">Allacma fusca</name>
    <dbReference type="NCBI Taxonomy" id="39272"/>
    <lineage>
        <taxon>Eukaryota</taxon>
        <taxon>Metazoa</taxon>
        <taxon>Ecdysozoa</taxon>
        <taxon>Arthropoda</taxon>
        <taxon>Hexapoda</taxon>
        <taxon>Collembola</taxon>
        <taxon>Symphypleona</taxon>
        <taxon>Sminthuridae</taxon>
        <taxon>Allacma</taxon>
    </lineage>
</organism>
<evidence type="ECO:0000313" key="7">
    <source>
        <dbReference type="EMBL" id="CAG7831056.1"/>
    </source>
</evidence>